<accession>A0A512DIX9</accession>
<keyword evidence="3 4" id="KW-0732">Signal</keyword>
<reference evidence="6 7" key="1">
    <citation type="submission" date="2019-07" db="EMBL/GenBank/DDBJ databases">
        <title>Whole genome shotgun sequence of Skermanella aerolata NBRC 106429.</title>
        <authorList>
            <person name="Hosoyama A."/>
            <person name="Uohara A."/>
            <person name="Ohji S."/>
            <person name="Ichikawa N."/>
        </authorList>
    </citation>
    <scope>NUCLEOTIDE SEQUENCE [LARGE SCALE GENOMIC DNA]</scope>
    <source>
        <strain evidence="6 7">NBRC 106429</strain>
    </source>
</reference>
<dbReference type="Gene3D" id="3.40.50.2300">
    <property type="match status" value="2"/>
</dbReference>
<feature type="domain" description="Periplasmic binding protein" evidence="5">
    <location>
        <begin position="37"/>
        <end position="287"/>
    </location>
</feature>
<keyword evidence="7" id="KW-1185">Reference proteome</keyword>
<dbReference type="SUPFAM" id="SSF53822">
    <property type="entry name" value="Periplasmic binding protein-like I"/>
    <property type="match status" value="1"/>
</dbReference>
<dbReference type="InterPro" id="IPR028082">
    <property type="entry name" value="Peripla_BP_I"/>
</dbReference>
<comment type="caution">
    <text evidence="6">The sequence shown here is derived from an EMBL/GenBank/DDBJ whole genome shotgun (WGS) entry which is preliminary data.</text>
</comment>
<protein>
    <submittedName>
        <fullName evidence="6">ABC transporter permease</fullName>
    </submittedName>
</protein>
<gene>
    <name evidence="6" type="ORF">SAE02_05540</name>
</gene>
<feature type="signal peptide" evidence="4">
    <location>
        <begin position="1"/>
        <end position="26"/>
    </location>
</feature>
<evidence type="ECO:0000256" key="2">
    <source>
        <dbReference type="ARBA" id="ARBA00007639"/>
    </source>
</evidence>
<evidence type="ECO:0000313" key="7">
    <source>
        <dbReference type="Proteomes" id="UP000321523"/>
    </source>
</evidence>
<name>A0A512DIX9_9PROT</name>
<dbReference type="OrthoDB" id="9773673at2"/>
<proteinExistence type="inferred from homology"/>
<organism evidence="6 7">
    <name type="scientific">Skermanella aerolata</name>
    <dbReference type="NCBI Taxonomy" id="393310"/>
    <lineage>
        <taxon>Bacteria</taxon>
        <taxon>Pseudomonadati</taxon>
        <taxon>Pseudomonadota</taxon>
        <taxon>Alphaproteobacteria</taxon>
        <taxon>Rhodospirillales</taxon>
        <taxon>Azospirillaceae</taxon>
        <taxon>Skermanella</taxon>
    </lineage>
</organism>
<evidence type="ECO:0000256" key="3">
    <source>
        <dbReference type="ARBA" id="ARBA00022729"/>
    </source>
</evidence>
<evidence type="ECO:0000313" key="6">
    <source>
        <dbReference type="EMBL" id="GEO36406.1"/>
    </source>
</evidence>
<dbReference type="PANTHER" id="PTHR46847">
    <property type="entry name" value="D-ALLOSE-BINDING PERIPLASMIC PROTEIN-RELATED"/>
    <property type="match status" value="1"/>
</dbReference>
<comment type="similarity">
    <text evidence="2">Belongs to the bacterial solute-binding protein 2 family.</text>
</comment>
<evidence type="ECO:0000256" key="4">
    <source>
        <dbReference type="SAM" id="SignalP"/>
    </source>
</evidence>
<dbReference type="EMBL" id="BJYZ01000002">
    <property type="protein sequence ID" value="GEO36406.1"/>
    <property type="molecule type" value="Genomic_DNA"/>
</dbReference>
<feature type="chain" id="PRO_5022152852" evidence="4">
    <location>
        <begin position="27"/>
        <end position="308"/>
    </location>
</feature>
<evidence type="ECO:0000256" key="1">
    <source>
        <dbReference type="ARBA" id="ARBA00004196"/>
    </source>
</evidence>
<dbReference type="InterPro" id="IPR025997">
    <property type="entry name" value="SBP_2_dom"/>
</dbReference>
<dbReference type="Proteomes" id="UP000321523">
    <property type="component" value="Unassembled WGS sequence"/>
</dbReference>
<dbReference type="GO" id="GO:0030313">
    <property type="term" value="C:cell envelope"/>
    <property type="evidence" value="ECO:0007669"/>
    <property type="project" value="UniProtKB-SubCell"/>
</dbReference>
<sequence length="308" mass="32471">MIWKGLIHAAAGLMVALPLISGDAAAQKRPTVCFVTFSLQVKYFQSSVAGGQRAADEVGADLVVLDPQADAGRQVTLVEDCIARGANAIVIDPIESGSLMGVIDEAGSRNIPIAVLDTPVNSPHVVTQIGVPQFEASREFGQFVAGYVIGKMGGKAKVGIMLASTEVQLARRDGFIEAMKSVPGVEIVATGDGRNILERATSEAEDMLTANPGIDVIYATGDPQLQGGLAAAASQGRNIAFFGWDDIPQPFLKPLEEGKIVGFLKQSPDIGGATAVKLLVQHLAGQKIPARFSYNPSVVTQYNLDKFR</sequence>
<dbReference type="GO" id="GO:0030246">
    <property type="term" value="F:carbohydrate binding"/>
    <property type="evidence" value="ECO:0007669"/>
    <property type="project" value="UniProtKB-ARBA"/>
</dbReference>
<dbReference type="PANTHER" id="PTHR46847:SF1">
    <property type="entry name" value="D-ALLOSE-BINDING PERIPLASMIC PROTEIN-RELATED"/>
    <property type="match status" value="1"/>
</dbReference>
<comment type="subcellular location">
    <subcellularLocation>
        <location evidence="1">Cell envelope</location>
    </subcellularLocation>
</comment>
<evidence type="ECO:0000259" key="5">
    <source>
        <dbReference type="Pfam" id="PF13407"/>
    </source>
</evidence>
<dbReference type="Pfam" id="PF13407">
    <property type="entry name" value="Peripla_BP_4"/>
    <property type="match status" value="1"/>
</dbReference>
<dbReference type="AlphaFoldDB" id="A0A512DIX9"/>